<dbReference type="EMBL" id="CAJJDO010000166">
    <property type="protein sequence ID" value="CAD8211937.1"/>
    <property type="molecule type" value="Genomic_DNA"/>
</dbReference>
<dbReference type="AlphaFoldDB" id="A0A8S1YGR5"/>
<sequence length="69" mass="7659">MPSPLNKLASTLRGGGCGCGSTKRFPSQIQSQSLIFKTQKISLQDLILLSKLYTLKQLLLLINQKLKKQ</sequence>
<reference evidence="1" key="1">
    <citation type="submission" date="2021-01" db="EMBL/GenBank/DDBJ databases">
        <authorList>
            <consortium name="Genoscope - CEA"/>
            <person name="William W."/>
        </authorList>
    </citation>
    <scope>NUCLEOTIDE SEQUENCE</scope>
</reference>
<keyword evidence="2" id="KW-1185">Reference proteome</keyword>
<comment type="caution">
    <text evidence="1">The sequence shown here is derived from an EMBL/GenBank/DDBJ whole genome shotgun (WGS) entry which is preliminary data.</text>
</comment>
<evidence type="ECO:0000313" key="2">
    <source>
        <dbReference type="Proteomes" id="UP000689195"/>
    </source>
</evidence>
<proteinExistence type="predicted"/>
<gene>
    <name evidence="1" type="ORF">PPENT_87.1.T1660002</name>
</gene>
<evidence type="ECO:0000313" key="1">
    <source>
        <dbReference type="EMBL" id="CAD8211937.1"/>
    </source>
</evidence>
<organism evidence="1 2">
    <name type="scientific">Paramecium pentaurelia</name>
    <dbReference type="NCBI Taxonomy" id="43138"/>
    <lineage>
        <taxon>Eukaryota</taxon>
        <taxon>Sar</taxon>
        <taxon>Alveolata</taxon>
        <taxon>Ciliophora</taxon>
        <taxon>Intramacronucleata</taxon>
        <taxon>Oligohymenophorea</taxon>
        <taxon>Peniculida</taxon>
        <taxon>Parameciidae</taxon>
        <taxon>Paramecium</taxon>
    </lineage>
</organism>
<accession>A0A8S1YGR5</accession>
<protein>
    <submittedName>
        <fullName evidence="1">Uncharacterized protein</fullName>
    </submittedName>
</protein>
<name>A0A8S1YGR5_9CILI</name>
<dbReference type="Proteomes" id="UP000689195">
    <property type="component" value="Unassembled WGS sequence"/>
</dbReference>